<dbReference type="AlphaFoldDB" id="A0A4U0ZDT8"/>
<keyword evidence="5" id="KW-0255">Endonuclease</keyword>
<evidence type="ECO:0000313" key="6">
    <source>
        <dbReference type="Proteomes" id="UP000305471"/>
    </source>
</evidence>
<evidence type="ECO:0000256" key="2">
    <source>
        <dbReference type="ARBA" id="ARBA00022747"/>
    </source>
</evidence>
<dbReference type="SUPFAM" id="SSF116734">
    <property type="entry name" value="DNA methylase specificity domain"/>
    <property type="match status" value="2"/>
</dbReference>
<name>A0A4U0ZDT8_9ALTE</name>
<feature type="domain" description="Type I restriction modification DNA specificity" evidence="4">
    <location>
        <begin position="20"/>
        <end position="173"/>
    </location>
</feature>
<evidence type="ECO:0000259" key="4">
    <source>
        <dbReference type="Pfam" id="PF01420"/>
    </source>
</evidence>
<dbReference type="PANTHER" id="PTHR43140:SF1">
    <property type="entry name" value="TYPE I RESTRICTION ENZYME ECOKI SPECIFICITY SUBUNIT"/>
    <property type="match status" value="1"/>
</dbReference>
<organism evidence="5 6">
    <name type="scientific">Alteromonas portus</name>
    <dbReference type="NCBI Taxonomy" id="2565549"/>
    <lineage>
        <taxon>Bacteria</taxon>
        <taxon>Pseudomonadati</taxon>
        <taxon>Pseudomonadota</taxon>
        <taxon>Gammaproteobacteria</taxon>
        <taxon>Alteromonadales</taxon>
        <taxon>Alteromonadaceae</taxon>
        <taxon>Alteromonas/Salinimonas group</taxon>
        <taxon>Alteromonas</taxon>
    </lineage>
</organism>
<dbReference type="GO" id="GO:0003677">
    <property type="term" value="F:DNA binding"/>
    <property type="evidence" value="ECO:0007669"/>
    <property type="project" value="UniProtKB-KW"/>
</dbReference>
<dbReference type="OrthoDB" id="9798929at2"/>
<dbReference type="RefSeq" id="WP_136783118.1">
    <property type="nucleotide sequence ID" value="NZ_SWCO01000009.1"/>
</dbReference>
<evidence type="ECO:0000256" key="1">
    <source>
        <dbReference type="ARBA" id="ARBA00010923"/>
    </source>
</evidence>
<dbReference type="InterPro" id="IPR044946">
    <property type="entry name" value="Restrct_endonuc_typeI_TRD_sf"/>
</dbReference>
<accession>A0A4U0ZDT8</accession>
<dbReference type="InterPro" id="IPR051212">
    <property type="entry name" value="Type-I_RE_S_subunit"/>
</dbReference>
<gene>
    <name evidence="5" type="ORF">E5672_15975</name>
</gene>
<sequence>MMKAYPEYKDSGIEWLGQIPRGWKTRRLKYLCNLETGNRDTQDANPDGEYDFFVRAQKVEKIDSYTHECEAVLTAGDGVGVGKVFHYTTDKFSFHQRVYMMNKFKEVEGRYFYYYLSTLFARVALDGGAKSTVDSLRMPVFNNFTFTYPSIGEQQSILKFLDSEIRKINSLVHEKESFIKLLQEKRQALISHAVTKGLDDNVTMKPSGVDWIGDIPEHWDCSFIKRFCMKITDGAHISPDTENGIHHFISIRDIKNDRIDFQNSLLTSEENYNYLIKTGCKPEDGDVLFSKDGTIGKSVVVPEGKDFVVASSLIIMKVDKKRLVPEFLDFLCKSNPVQEQVNNFVRGAALKRLSITNILKIFGCFPPFDEQKEIVSTLKNKLSKLDSLIKETRSSIKLLKEHRTALISAAVTGKIDVREEV</sequence>
<dbReference type="GO" id="GO:0009307">
    <property type="term" value="P:DNA restriction-modification system"/>
    <property type="evidence" value="ECO:0007669"/>
    <property type="project" value="UniProtKB-KW"/>
</dbReference>
<dbReference type="EMBL" id="SWCO01000009">
    <property type="protein sequence ID" value="TKB01995.1"/>
    <property type="molecule type" value="Genomic_DNA"/>
</dbReference>
<keyword evidence="5" id="KW-0378">Hydrolase</keyword>
<keyword evidence="3" id="KW-0238">DNA-binding</keyword>
<dbReference type="Pfam" id="PF01420">
    <property type="entry name" value="Methylase_S"/>
    <property type="match status" value="2"/>
</dbReference>
<keyword evidence="6" id="KW-1185">Reference proteome</keyword>
<evidence type="ECO:0000256" key="3">
    <source>
        <dbReference type="ARBA" id="ARBA00023125"/>
    </source>
</evidence>
<comment type="similarity">
    <text evidence="1">Belongs to the type-I restriction system S methylase family.</text>
</comment>
<dbReference type="Gene3D" id="1.10.287.1120">
    <property type="entry name" value="Bipartite methylase S protein"/>
    <property type="match status" value="1"/>
</dbReference>
<feature type="domain" description="Type I restriction modification DNA specificity" evidence="4">
    <location>
        <begin position="217"/>
        <end position="396"/>
    </location>
</feature>
<dbReference type="Gene3D" id="3.90.220.20">
    <property type="entry name" value="DNA methylase specificity domains"/>
    <property type="match status" value="2"/>
</dbReference>
<evidence type="ECO:0000313" key="5">
    <source>
        <dbReference type="EMBL" id="TKB01995.1"/>
    </source>
</evidence>
<dbReference type="GO" id="GO:0004519">
    <property type="term" value="F:endonuclease activity"/>
    <property type="evidence" value="ECO:0007669"/>
    <property type="project" value="UniProtKB-KW"/>
</dbReference>
<comment type="caution">
    <text evidence="5">The sequence shown here is derived from an EMBL/GenBank/DDBJ whole genome shotgun (WGS) entry which is preliminary data.</text>
</comment>
<protein>
    <submittedName>
        <fullName evidence="5">Restriction endonuclease subunit S</fullName>
    </submittedName>
</protein>
<reference evidence="5 6" key="1">
    <citation type="submission" date="2019-04" db="EMBL/GenBank/DDBJ databases">
        <title>Alteromonas portus sp. nov., an alginate lyase-excreting marine bacterium.</title>
        <authorList>
            <person name="Huang H."/>
            <person name="Mo K."/>
            <person name="Bao S."/>
        </authorList>
    </citation>
    <scope>NUCLEOTIDE SEQUENCE [LARGE SCALE GENOMIC DNA]</scope>
    <source>
        <strain evidence="5 6">HB161718</strain>
    </source>
</reference>
<dbReference type="InterPro" id="IPR000055">
    <property type="entry name" value="Restrct_endonuc_typeI_TRD"/>
</dbReference>
<dbReference type="Proteomes" id="UP000305471">
    <property type="component" value="Unassembled WGS sequence"/>
</dbReference>
<keyword evidence="5" id="KW-0540">Nuclease</keyword>
<dbReference type="PANTHER" id="PTHR43140">
    <property type="entry name" value="TYPE-1 RESTRICTION ENZYME ECOKI SPECIFICITY PROTEIN"/>
    <property type="match status" value="1"/>
</dbReference>
<proteinExistence type="inferred from homology"/>
<keyword evidence="2" id="KW-0680">Restriction system</keyword>